<dbReference type="Gene3D" id="3.20.20.70">
    <property type="entry name" value="Aldolase class I"/>
    <property type="match status" value="1"/>
</dbReference>
<accession>A0A9P6AAS1</accession>
<dbReference type="SUPFAM" id="SSF51366">
    <property type="entry name" value="Ribulose-phoshate binding barrel"/>
    <property type="match status" value="1"/>
</dbReference>
<dbReference type="InterPro" id="IPR006062">
    <property type="entry name" value="His_biosynth"/>
</dbReference>
<dbReference type="Pfam" id="PF00977">
    <property type="entry name" value="His_biosynth"/>
    <property type="match status" value="1"/>
</dbReference>
<protein>
    <submittedName>
        <fullName evidence="2">Uncharacterized protein</fullName>
    </submittedName>
</protein>
<evidence type="ECO:0000313" key="2">
    <source>
        <dbReference type="EMBL" id="KAF9502571.1"/>
    </source>
</evidence>
<comment type="caution">
    <text evidence="2">The sequence shown here is derived from an EMBL/GenBank/DDBJ whole genome shotgun (WGS) entry which is preliminary data.</text>
</comment>
<dbReference type="PANTHER" id="PTHR21235:SF2">
    <property type="entry name" value="IMIDAZOLE GLYCEROL PHOSPHATE SYNTHASE HISHF"/>
    <property type="match status" value="1"/>
</dbReference>
<comment type="similarity">
    <text evidence="1">Belongs to the HisA/HisF family.</text>
</comment>
<dbReference type="GO" id="GO:0000105">
    <property type="term" value="P:L-histidine biosynthetic process"/>
    <property type="evidence" value="ECO:0007669"/>
    <property type="project" value="UniProtKB-KW"/>
</dbReference>
<evidence type="ECO:0000256" key="1">
    <source>
        <dbReference type="RuleBase" id="RU003657"/>
    </source>
</evidence>
<organism evidence="2 3">
    <name type="scientific">Hydnum rufescens UP504</name>
    <dbReference type="NCBI Taxonomy" id="1448309"/>
    <lineage>
        <taxon>Eukaryota</taxon>
        <taxon>Fungi</taxon>
        <taxon>Dikarya</taxon>
        <taxon>Basidiomycota</taxon>
        <taxon>Agaricomycotina</taxon>
        <taxon>Agaricomycetes</taxon>
        <taxon>Cantharellales</taxon>
        <taxon>Hydnaceae</taxon>
        <taxon>Hydnum</taxon>
    </lineage>
</organism>
<dbReference type="AlphaFoldDB" id="A0A9P6AAS1"/>
<proteinExistence type="inferred from homology"/>
<evidence type="ECO:0000313" key="3">
    <source>
        <dbReference type="Proteomes" id="UP000886523"/>
    </source>
</evidence>
<reference evidence="2" key="1">
    <citation type="journal article" date="2020" name="Nat. Commun.">
        <title>Large-scale genome sequencing of mycorrhizal fungi provides insights into the early evolution of symbiotic traits.</title>
        <authorList>
            <person name="Miyauchi S."/>
            <person name="Kiss E."/>
            <person name="Kuo A."/>
            <person name="Drula E."/>
            <person name="Kohler A."/>
            <person name="Sanchez-Garcia M."/>
            <person name="Morin E."/>
            <person name="Andreopoulos B."/>
            <person name="Barry K.W."/>
            <person name="Bonito G."/>
            <person name="Buee M."/>
            <person name="Carver A."/>
            <person name="Chen C."/>
            <person name="Cichocki N."/>
            <person name="Clum A."/>
            <person name="Culley D."/>
            <person name="Crous P.W."/>
            <person name="Fauchery L."/>
            <person name="Girlanda M."/>
            <person name="Hayes R.D."/>
            <person name="Keri Z."/>
            <person name="LaButti K."/>
            <person name="Lipzen A."/>
            <person name="Lombard V."/>
            <person name="Magnuson J."/>
            <person name="Maillard F."/>
            <person name="Murat C."/>
            <person name="Nolan M."/>
            <person name="Ohm R.A."/>
            <person name="Pangilinan J."/>
            <person name="Pereira M.F."/>
            <person name="Perotto S."/>
            <person name="Peter M."/>
            <person name="Pfister S."/>
            <person name="Riley R."/>
            <person name="Sitrit Y."/>
            <person name="Stielow J.B."/>
            <person name="Szollosi G."/>
            <person name="Zifcakova L."/>
            <person name="Stursova M."/>
            <person name="Spatafora J.W."/>
            <person name="Tedersoo L."/>
            <person name="Vaario L.M."/>
            <person name="Yamada A."/>
            <person name="Yan M."/>
            <person name="Wang P."/>
            <person name="Xu J."/>
            <person name="Bruns T."/>
            <person name="Baldrian P."/>
            <person name="Vilgalys R."/>
            <person name="Dunand C."/>
            <person name="Henrissat B."/>
            <person name="Grigoriev I.V."/>
            <person name="Hibbett D."/>
            <person name="Nagy L.G."/>
            <person name="Martin F.M."/>
        </authorList>
    </citation>
    <scope>NUCLEOTIDE SEQUENCE</scope>
    <source>
        <strain evidence="2">UP504</strain>
    </source>
</reference>
<gene>
    <name evidence="2" type="ORF">BS47DRAFT_1407097</name>
</gene>
<dbReference type="PANTHER" id="PTHR21235">
    <property type="entry name" value="IMIDAZOLE GLYCEROL PHOSPHATE SYNTHASE SUBUNIT HISF/H IGP SYNTHASE SUBUNIT HISF/H"/>
    <property type="match status" value="1"/>
</dbReference>
<name>A0A9P6AAS1_9AGAM</name>
<dbReference type="OrthoDB" id="10254903at2759"/>
<dbReference type="InterPro" id="IPR011060">
    <property type="entry name" value="RibuloseP-bd_barrel"/>
</dbReference>
<dbReference type="InterPro" id="IPR013785">
    <property type="entry name" value="Aldolase_TIM"/>
</dbReference>
<dbReference type="EMBL" id="MU129942">
    <property type="protein sequence ID" value="KAF9502571.1"/>
    <property type="molecule type" value="Genomic_DNA"/>
</dbReference>
<keyword evidence="3" id="KW-1185">Reference proteome</keyword>
<dbReference type="Proteomes" id="UP000886523">
    <property type="component" value="Unassembled WGS sequence"/>
</dbReference>
<keyword evidence="1" id="KW-0028">Amino-acid biosynthesis</keyword>
<dbReference type="InterPro" id="IPR050064">
    <property type="entry name" value="IGPS_HisA/HisF"/>
</dbReference>
<sequence>MNQGCDLDLVDPVRRSVHTPVVASSGAGAPEHFVDVFERTAMEAALATGVFHREEVEVGEVKNLCRSRGVLVRRVVARFSVLQDCCCIKCGISRWIP</sequence>
<dbReference type="GO" id="GO:0000107">
    <property type="term" value="F:imidazoleglycerol-phosphate synthase activity"/>
    <property type="evidence" value="ECO:0007669"/>
    <property type="project" value="TreeGrafter"/>
</dbReference>
<keyword evidence="1" id="KW-0368">Histidine biosynthesis</keyword>